<evidence type="ECO:0000313" key="3">
    <source>
        <dbReference type="Proteomes" id="UP000054321"/>
    </source>
</evidence>
<evidence type="ECO:0000259" key="1">
    <source>
        <dbReference type="PROSITE" id="PS51186"/>
    </source>
</evidence>
<dbReference type="InParanoid" id="A0A0C3CXP4"/>
<reference evidence="3" key="2">
    <citation type="submission" date="2015-01" db="EMBL/GenBank/DDBJ databases">
        <title>Evolutionary Origins and Diversification of the Mycorrhizal Mutualists.</title>
        <authorList>
            <consortium name="DOE Joint Genome Institute"/>
            <consortium name="Mycorrhizal Genomics Consortium"/>
            <person name="Kohler A."/>
            <person name="Kuo A."/>
            <person name="Nagy L.G."/>
            <person name="Floudas D."/>
            <person name="Copeland A."/>
            <person name="Barry K.W."/>
            <person name="Cichocki N."/>
            <person name="Veneault-Fourrey C."/>
            <person name="LaButti K."/>
            <person name="Lindquist E.A."/>
            <person name="Lipzen A."/>
            <person name="Lundell T."/>
            <person name="Morin E."/>
            <person name="Murat C."/>
            <person name="Riley R."/>
            <person name="Ohm R."/>
            <person name="Sun H."/>
            <person name="Tunlid A."/>
            <person name="Henrissat B."/>
            <person name="Grigoriev I.V."/>
            <person name="Hibbett D.S."/>
            <person name="Martin F."/>
        </authorList>
    </citation>
    <scope>NUCLEOTIDE SEQUENCE [LARGE SCALE GENOMIC DNA]</scope>
    <source>
        <strain evidence="3">Zn</strain>
    </source>
</reference>
<dbReference type="Gene3D" id="3.40.630.30">
    <property type="match status" value="1"/>
</dbReference>
<gene>
    <name evidence="2" type="ORF">OIDMADRAFT_21419</name>
</gene>
<dbReference type="AlphaFoldDB" id="A0A0C3CXP4"/>
<dbReference type="EMBL" id="KN832890">
    <property type="protein sequence ID" value="KIM94447.1"/>
    <property type="molecule type" value="Genomic_DNA"/>
</dbReference>
<keyword evidence="3" id="KW-1185">Reference proteome</keyword>
<dbReference type="PANTHER" id="PTHR42791:SF1">
    <property type="entry name" value="N-ACETYLTRANSFERASE DOMAIN-CONTAINING PROTEIN"/>
    <property type="match status" value="1"/>
</dbReference>
<evidence type="ECO:0000313" key="2">
    <source>
        <dbReference type="EMBL" id="KIM94447.1"/>
    </source>
</evidence>
<feature type="domain" description="N-acetyltransferase" evidence="1">
    <location>
        <begin position="57"/>
        <end position="203"/>
    </location>
</feature>
<dbReference type="PROSITE" id="PS51186">
    <property type="entry name" value="GNAT"/>
    <property type="match status" value="1"/>
</dbReference>
<dbReference type="Proteomes" id="UP000054321">
    <property type="component" value="Unassembled WGS sequence"/>
</dbReference>
<dbReference type="Pfam" id="PF13508">
    <property type="entry name" value="Acetyltransf_7"/>
    <property type="match status" value="1"/>
</dbReference>
<dbReference type="PANTHER" id="PTHR42791">
    <property type="entry name" value="GNAT FAMILY ACETYLTRANSFERASE"/>
    <property type="match status" value="1"/>
</dbReference>
<proteinExistence type="predicted"/>
<accession>A0A0C3CXP4</accession>
<sequence>MPLILQRATKENELQRGEVLLESNIHDPLTKSFMPGLPYEAQAKFFGEATSKNLEKPEFRALEIIDTEANGKVVAFAQWKYPTPTSTHQKLGLEEIAFPEGTNLPFAEAVFGLYTELAKKYYDSETMYYLEYMYVHPAYQRQGLGQRLMEQAVLDADKDGAKAFVCASELGRGLYMKSGFKDVETIFVDFIHLGAVGARNTTAMIREPRQL</sequence>
<dbReference type="GO" id="GO:0016747">
    <property type="term" value="F:acyltransferase activity, transferring groups other than amino-acyl groups"/>
    <property type="evidence" value="ECO:0007669"/>
    <property type="project" value="InterPro"/>
</dbReference>
<protein>
    <recommendedName>
        <fullName evidence="1">N-acetyltransferase domain-containing protein</fullName>
    </recommendedName>
</protein>
<dbReference type="InterPro" id="IPR052523">
    <property type="entry name" value="Trichothecene_AcTrans"/>
</dbReference>
<organism evidence="2 3">
    <name type="scientific">Oidiodendron maius (strain Zn)</name>
    <dbReference type="NCBI Taxonomy" id="913774"/>
    <lineage>
        <taxon>Eukaryota</taxon>
        <taxon>Fungi</taxon>
        <taxon>Dikarya</taxon>
        <taxon>Ascomycota</taxon>
        <taxon>Pezizomycotina</taxon>
        <taxon>Leotiomycetes</taxon>
        <taxon>Leotiomycetes incertae sedis</taxon>
        <taxon>Myxotrichaceae</taxon>
        <taxon>Oidiodendron</taxon>
    </lineage>
</organism>
<dbReference type="InterPro" id="IPR000182">
    <property type="entry name" value="GNAT_dom"/>
</dbReference>
<reference evidence="2 3" key="1">
    <citation type="submission" date="2014-04" db="EMBL/GenBank/DDBJ databases">
        <authorList>
            <consortium name="DOE Joint Genome Institute"/>
            <person name="Kuo A."/>
            <person name="Martino E."/>
            <person name="Perotto S."/>
            <person name="Kohler A."/>
            <person name="Nagy L.G."/>
            <person name="Floudas D."/>
            <person name="Copeland A."/>
            <person name="Barry K.W."/>
            <person name="Cichocki N."/>
            <person name="Veneault-Fourrey C."/>
            <person name="LaButti K."/>
            <person name="Lindquist E.A."/>
            <person name="Lipzen A."/>
            <person name="Lundell T."/>
            <person name="Morin E."/>
            <person name="Murat C."/>
            <person name="Sun H."/>
            <person name="Tunlid A."/>
            <person name="Henrissat B."/>
            <person name="Grigoriev I.V."/>
            <person name="Hibbett D.S."/>
            <person name="Martin F."/>
            <person name="Nordberg H.P."/>
            <person name="Cantor M.N."/>
            <person name="Hua S.X."/>
        </authorList>
    </citation>
    <scope>NUCLEOTIDE SEQUENCE [LARGE SCALE GENOMIC DNA]</scope>
    <source>
        <strain evidence="2 3">Zn</strain>
    </source>
</reference>
<dbReference type="OrthoDB" id="2832510at2759"/>
<dbReference type="HOGENOM" id="CLU_060131_6_5_1"/>
<dbReference type="InterPro" id="IPR016181">
    <property type="entry name" value="Acyl_CoA_acyltransferase"/>
</dbReference>
<dbReference type="SUPFAM" id="SSF55729">
    <property type="entry name" value="Acyl-CoA N-acyltransferases (Nat)"/>
    <property type="match status" value="1"/>
</dbReference>
<dbReference type="CDD" id="cd04301">
    <property type="entry name" value="NAT_SF"/>
    <property type="match status" value="1"/>
</dbReference>
<name>A0A0C3CXP4_OIDMZ</name>